<dbReference type="InterPro" id="IPR029058">
    <property type="entry name" value="AB_hydrolase_fold"/>
</dbReference>
<protein>
    <recommendedName>
        <fullName evidence="3">Serine aminopeptidase S33 domain-containing protein</fullName>
    </recommendedName>
</protein>
<dbReference type="RefSeq" id="WP_138190409.1">
    <property type="nucleotide sequence ID" value="NZ_VBWP01000002.1"/>
</dbReference>
<name>A0A5R8QFL6_9FIRM</name>
<dbReference type="InterPro" id="IPR053145">
    <property type="entry name" value="AB_hydrolase_Est10"/>
</dbReference>
<dbReference type="OrthoDB" id="9780269at2"/>
<keyword evidence="2" id="KW-1185">Reference proteome</keyword>
<dbReference type="SUPFAM" id="SSF53474">
    <property type="entry name" value="alpha/beta-Hydrolases"/>
    <property type="match status" value="1"/>
</dbReference>
<evidence type="ECO:0000313" key="1">
    <source>
        <dbReference type="EMBL" id="TLG76772.1"/>
    </source>
</evidence>
<gene>
    <name evidence="1" type="ORF">FEZ08_03915</name>
</gene>
<dbReference type="InParanoid" id="A0A5R8QFL6"/>
<dbReference type="Gene3D" id="3.40.50.1820">
    <property type="entry name" value="alpha/beta hydrolase"/>
    <property type="match status" value="1"/>
</dbReference>
<proteinExistence type="predicted"/>
<evidence type="ECO:0008006" key="3">
    <source>
        <dbReference type="Google" id="ProtNLM"/>
    </source>
</evidence>
<dbReference type="PANTHER" id="PTHR43265">
    <property type="entry name" value="ESTERASE ESTD"/>
    <property type="match status" value="1"/>
</dbReference>
<dbReference type="PANTHER" id="PTHR43265:SF1">
    <property type="entry name" value="ESTERASE ESTD"/>
    <property type="match status" value="1"/>
</dbReference>
<sequence length="233" mass="26328">MERAIECRYNGHILRGMLHLPEAAALKNVPAVIIFHSLLNDARGSHRTLVKMSRELAARGIACVRFDFLDFGDSDDFANYADLQEVLGQAMAILEHTEKYPWLNGVYLCGCGASGLVAASLANAVPERVKKLLLYGPTKLKLPRFRLKDKLEPELLAEASTLLDVEQPYGGPVYLCLTQADELGNRLSEQVLTDYYQQNIKEIDHVHQFEHLQNDERVQQMVFVNMAEFILKK</sequence>
<dbReference type="EMBL" id="VBWP01000002">
    <property type="protein sequence ID" value="TLG76772.1"/>
    <property type="molecule type" value="Genomic_DNA"/>
</dbReference>
<dbReference type="AlphaFoldDB" id="A0A5R8QFL6"/>
<dbReference type="Proteomes" id="UP000306912">
    <property type="component" value="Unassembled WGS sequence"/>
</dbReference>
<dbReference type="GO" id="GO:0052689">
    <property type="term" value="F:carboxylic ester hydrolase activity"/>
    <property type="evidence" value="ECO:0007669"/>
    <property type="project" value="TreeGrafter"/>
</dbReference>
<accession>A0A5R8QFL6</accession>
<organism evidence="1 2">
    <name type="scientific">Culicoidibacter larvae</name>
    <dbReference type="NCBI Taxonomy" id="2579976"/>
    <lineage>
        <taxon>Bacteria</taxon>
        <taxon>Bacillati</taxon>
        <taxon>Bacillota</taxon>
        <taxon>Culicoidibacteria</taxon>
        <taxon>Culicoidibacterales</taxon>
        <taxon>Culicoidibacteraceae</taxon>
        <taxon>Culicoidibacter</taxon>
    </lineage>
</organism>
<comment type="caution">
    <text evidence="1">The sequence shown here is derived from an EMBL/GenBank/DDBJ whole genome shotgun (WGS) entry which is preliminary data.</text>
</comment>
<evidence type="ECO:0000313" key="2">
    <source>
        <dbReference type="Proteomes" id="UP000306912"/>
    </source>
</evidence>
<reference evidence="1 2" key="1">
    <citation type="submission" date="2019-05" db="EMBL/GenBank/DDBJ databases">
        <title>Culicoidintestinum kansasii gen. nov., sp. nov. from the gastrointestinal tract of the biting midge, Culicoides sonorensis.</title>
        <authorList>
            <person name="Neupane S."/>
            <person name="Ghosh A."/>
            <person name="Gunther S."/>
            <person name="Martin K."/>
            <person name="Zurek L."/>
        </authorList>
    </citation>
    <scope>NUCLEOTIDE SEQUENCE [LARGE SCALE GENOMIC DNA]</scope>
    <source>
        <strain evidence="1 2">CS-1</strain>
    </source>
</reference>